<gene>
    <name evidence="1" type="ORF">PL9631_680005</name>
</gene>
<dbReference type="AlphaFoldDB" id="A0A7Z9C0H9"/>
<dbReference type="OrthoDB" id="517491at2"/>
<protein>
    <submittedName>
        <fullName evidence="1">Uncharacterized protein</fullName>
    </submittedName>
</protein>
<name>A0A7Z9C0H9_9CYAN</name>
<dbReference type="RefSeq" id="WP_083620839.1">
    <property type="nucleotide sequence ID" value="NZ_LR735015.1"/>
</dbReference>
<sequence>MYKVIQATCNNGNLILSERLSDEWEGKSFKVILVETDEIEVKKQRFFEFVNKHSLTLPDDYQFNREELYERY</sequence>
<comment type="caution">
    <text evidence="1">The sequence shown here is derived from an EMBL/GenBank/DDBJ whole genome shotgun (WGS) entry which is preliminary data.</text>
</comment>
<proteinExistence type="predicted"/>
<reference evidence="1" key="1">
    <citation type="submission" date="2019-10" db="EMBL/GenBank/DDBJ databases">
        <authorList>
            <consortium name="Genoscope - CEA"/>
            <person name="William W."/>
        </authorList>
    </citation>
    <scope>NUCLEOTIDE SEQUENCE [LARGE SCALE GENOMIC DNA]</scope>
    <source>
        <strain evidence="1">BBR_PRJEB10994</strain>
    </source>
</reference>
<evidence type="ECO:0000313" key="1">
    <source>
        <dbReference type="EMBL" id="VXD22860.1"/>
    </source>
</evidence>
<accession>A0A7Z9C0H9</accession>
<keyword evidence="2" id="KW-1185">Reference proteome</keyword>
<dbReference type="EMBL" id="CZCS02000210">
    <property type="protein sequence ID" value="VXD22860.1"/>
    <property type="molecule type" value="Genomic_DNA"/>
</dbReference>
<evidence type="ECO:0000313" key="2">
    <source>
        <dbReference type="Proteomes" id="UP000182190"/>
    </source>
</evidence>
<dbReference type="Proteomes" id="UP000182190">
    <property type="component" value="Unassembled WGS sequence"/>
</dbReference>
<organism evidence="1 2">
    <name type="scientific">Planktothrix paucivesiculata PCC 9631</name>
    <dbReference type="NCBI Taxonomy" id="671071"/>
    <lineage>
        <taxon>Bacteria</taxon>
        <taxon>Bacillati</taxon>
        <taxon>Cyanobacteriota</taxon>
        <taxon>Cyanophyceae</taxon>
        <taxon>Oscillatoriophycideae</taxon>
        <taxon>Oscillatoriales</taxon>
        <taxon>Microcoleaceae</taxon>
        <taxon>Planktothrix</taxon>
    </lineage>
</organism>